<gene>
    <name evidence="3" type="ORF">GNC48_004554</name>
</gene>
<dbReference type="Pfam" id="PF04448">
    <property type="entry name" value="DUF551"/>
    <property type="match status" value="1"/>
</dbReference>
<dbReference type="EMBL" id="DAAWIW010000033">
    <property type="protein sequence ID" value="HAF8076525.1"/>
    <property type="molecule type" value="Genomic_DNA"/>
</dbReference>
<evidence type="ECO:0000313" key="3">
    <source>
        <dbReference type="EMBL" id="HAF8076525.1"/>
    </source>
</evidence>
<reference evidence="3" key="2">
    <citation type="submission" date="2018-07" db="EMBL/GenBank/DDBJ databases">
        <authorList>
            <consortium name="NCBI Pathogen Detection Project"/>
        </authorList>
    </citation>
    <scope>NUCLEOTIDE SEQUENCE</scope>
    <source>
        <strain evidence="3">IP 67/88</strain>
    </source>
</reference>
<sequence length="324" mass="36335">MTTITREWLQQTIAEFENTRDDIPFGLDDDDAKILIVLKRALASLERERIRREHAEWSDKTFGDVGPVGPLKHLSKEALEAAADPSDPLEWADMQFLLWDAQRRMGISDEFITRAMIEKLEINKSRQWPEPKDGEPRLHIKEQSAPVVPPAIEPDYEVIKSILPTANPDEYACTIAADMWNACRAAMLQGVEPVSNHDELALYYLQGQKDGLEWAAQLAEANHPLTGDWLYDDPLELAKAIRKGPDMPGFAGSSPVTPDGWISCSERMPAQDDWVLIYSKYGEYLAGQVQGKYVELNDGTLSWLGAALHWMPLPAAPKQEGNNG</sequence>
<proteinExistence type="predicted"/>
<dbReference type="InterPro" id="IPR007539">
    <property type="entry name" value="DUF551"/>
</dbReference>
<dbReference type="Pfam" id="PF04447">
    <property type="entry name" value="dATP-dGTP_PPHyd"/>
    <property type="match status" value="1"/>
</dbReference>
<comment type="caution">
    <text evidence="3">The sequence shown here is derived from an EMBL/GenBank/DDBJ whole genome shotgun (WGS) entry which is preliminary data.</text>
</comment>
<organism evidence="3">
    <name type="scientific">Salmonella enterica subsp. enterica serovar Saintpaul</name>
    <dbReference type="NCBI Taxonomy" id="90105"/>
    <lineage>
        <taxon>Bacteria</taxon>
        <taxon>Pseudomonadati</taxon>
        <taxon>Pseudomonadota</taxon>
        <taxon>Gammaproteobacteria</taxon>
        <taxon>Enterobacterales</taxon>
        <taxon>Enterobacteriaceae</taxon>
        <taxon>Salmonella</taxon>
    </lineage>
</organism>
<feature type="domain" description="DUF551" evidence="2">
    <location>
        <begin position="260"/>
        <end position="318"/>
    </location>
</feature>
<reference evidence="3" key="1">
    <citation type="journal article" date="2018" name="Genome Biol.">
        <title>SKESA: strategic k-mer extension for scrupulous assemblies.</title>
        <authorList>
            <person name="Souvorov A."/>
            <person name="Agarwala R."/>
            <person name="Lipman D.J."/>
        </authorList>
    </citation>
    <scope>NUCLEOTIDE SEQUENCE</scope>
    <source>
        <strain evidence="3">IP 67/88</strain>
    </source>
</reference>
<accession>A0A753GG24</accession>
<dbReference type="AlphaFoldDB" id="A0A753GG24"/>
<name>A0A753GG24_SALET</name>
<protein>
    <submittedName>
        <fullName evidence="3">DUF550 domain-containing protein</fullName>
    </submittedName>
</protein>
<feature type="domain" description="dATP/dGTP diphosphohydrolase MazZ" evidence="1">
    <location>
        <begin position="50"/>
        <end position="144"/>
    </location>
</feature>
<evidence type="ECO:0000259" key="2">
    <source>
        <dbReference type="Pfam" id="PF04448"/>
    </source>
</evidence>
<dbReference type="InterPro" id="IPR007538">
    <property type="entry name" value="dATP/dGTP_dipphydrolase_MazZ"/>
</dbReference>
<evidence type="ECO:0000259" key="1">
    <source>
        <dbReference type="Pfam" id="PF04447"/>
    </source>
</evidence>